<sequence length="150" mass="16838">MAVQRGPREVGEAGQTTNDFPTRRPQKSNAGVATMKARLMEAPALHLPDPERLRPLHGGRAKLMVRNSRSVLTQPSSMGPRVIAYFNKRLDDTASESWPVCLLRQWQVAALLAKEAQKFAAEIYQDPLSTLHQNRFTEVALKPVWLTRPV</sequence>
<accession>A0ACB8GB11</accession>
<protein>
    <submittedName>
        <fullName evidence="1">Uncharacterized protein</fullName>
    </submittedName>
</protein>
<keyword evidence="2" id="KW-1185">Reference proteome</keyword>
<dbReference type="Proteomes" id="UP000827872">
    <property type="component" value="Linkage Group LG01"/>
</dbReference>
<evidence type="ECO:0000313" key="1">
    <source>
        <dbReference type="EMBL" id="KAH8016948.1"/>
    </source>
</evidence>
<gene>
    <name evidence="1" type="ORF">K3G42_024590</name>
</gene>
<dbReference type="EMBL" id="CM037614">
    <property type="protein sequence ID" value="KAH8016948.1"/>
    <property type="molecule type" value="Genomic_DNA"/>
</dbReference>
<reference evidence="1" key="1">
    <citation type="submission" date="2021-08" db="EMBL/GenBank/DDBJ databases">
        <title>The first chromosome-level gecko genome reveals the dynamic sex chromosomes of Neotropical dwarf geckos (Sphaerodactylidae: Sphaerodactylus).</title>
        <authorList>
            <person name="Pinto B.J."/>
            <person name="Keating S.E."/>
            <person name="Gamble T."/>
        </authorList>
    </citation>
    <scope>NUCLEOTIDE SEQUENCE</scope>
    <source>
        <strain evidence="1">TG3544</strain>
    </source>
</reference>
<proteinExistence type="predicted"/>
<evidence type="ECO:0000313" key="2">
    <source>
        <dbReference type="Proteomes" id="UP000827872"/>
    </source>
</evidence>
<name>A0ACB8GB11_9SAUR</name>
<comment type="caution">
    <text evidence="1">The sequence shown here is derived from an EMBL/GenBank/DDBJ whole genome shotgun (WGS) entry which is preliminary data.</text>
</comment>
<organism evidence="1 2">
    <name type="scientific">Sphaerodactylus townsendi</name>
    <dbReference type="NCBI Taxonomy" id="933632"/>
    <lineage>
        <taxon>Eukaryota</taxon>
        <taxon>Metazoa</taxon>
        <taxon>Chordata</taxon>
        <taxon>Craniata</taxon>
        <taxon>Vertebrata</taxon>
        <taxon>Euteleostomi</taxon>
        <taxon>Lepidosauria</taxon>
        <taxon>Squamata</taxon>
        <taxon>Bifurcata</taxon>
        <taxon>Gekkota</taxon>
        <taxon>Sphaerodactylidae</taxon>
        <taxon>Sphaerodactylus</taxon>
    </lineage>
</organism>